<evidence type="ECO:0000313" key="2">
    <source>
        <dbReference type="Proteomes" id="UP000008632"/>
    </source>
</evidence>
<proteinExistence type="predicted"/>
<accession>E6WT34</accession>
<keyword evidence="2" id="KW-1185">Reference proteome</keyword>
<dbReference type="OrthoDB" id="5975585at2"/>
<dbReference type="AlphaFoldDB" id="E6WT34"/>
<dbReference type="KEGG" id="psu:Psesu_1416"/>
<evidence type="ECO:0000313" key="1">
    <source>
        <dbReference type="EMBL" id="ADV27263.1"/>
    </source>
</evidence>
<reference evidence="1 2" key="1">
    <citation type="submission" date="2011-01" db="EMBL/GenBank/DDBJ databases">
        <title>Complete sequence of Pseudoxanthomonas suwonensis 11-1.</title>
        <authorList>
            <consortium name="US DOE Joint Genome Institute"/>
            <person name="Lucas S."/>
            <person name="Copeland A."/>
            <person name="Lapidus A."/>
            <person name="Cheng J.-F."/>
            <person name="Goodwin L."/>
            <person name="Pitluck S."/>
            <person name="Teshima H."/>
            <person name="Detter J.C."/>
            <person name="Han C."/>
            <person name="Tapia R."/>
            <person name="Land M."/>
            <person name="Hauser L."/>
            <person name="Kyrpides N."/>
            <person name="Ivanova N."/>
            <person name="Ovchinnikova G."/>
            <person name="Siebers A.K."/>
            <person name="Allgaier M."/>
            <person name="Thelen M.P."/>
            <person name="Hugenholtz P."/>
            <person name="Gladden J."/>
            <person name="Woyke T."/>
        </authorList>
    </citation>
    <scope>NUCLEOTIDE SEQUENCE [LARGE SCALE GENOMIC DNA]</scope>
    <source>
        <strain evidence="2">11-1</strain>
    </source>
</reference>
<organism evidence="1 2">
    <name type="scientific">Pseudoxanthomonas suwonensis (strain 11-1)</name>
    <dbReference type="NCBI Taxonomy" id="743721"/>
    <lineage>
        <taxon>Bacteria</taxon>
        <taxon>Pseudomonadati</taxon>
        <taxon>Pseudomonadota</taxon>
        <taxon>Gammaproteobacteria</taxon>
        <taxon>Lysobacterales</taxon>
        <taxon>Lysobacteraceae</taxon>
        <taxon>Pseudoxanthomonas</taxon>
    </lineage>
</organism>
<protein>
    <recommendedName>
        <fullName evidence="3">SnoaL-like domain-containing protein</fullName>
    </recommendedName>
</protein>
<dbReference type="HOGENOM" id="CLU_1617625_0_0_6"/>
<sequence>MGRLVVLIVLVAVAWFAWDRGWRIGEEHVHEYYDRQVELFGAYDHEELCKLLADDFSMDVTTYANGQLVDDDVYDADETCAMTRKMVDGMRILNSRSRGLLDFDINVDIHSIDIAPGGRSASVDATTTVRMGDRLVSRSRGTERLSRARWRVRSHGGEGRSWTY</sequence>
<name>E6WT34_PSEUU</name>
<gene>
    <name evidence="1" type="ordered locus">Psesu_1416</name>
</gene>
<dbReference type="RefSeq" id="WP_013535091.1">
    <property type="nucleotide sequence ID" value="NC_014924.1"/>
</dbReference>
<dbReference type="EMBL" id="CP002446">
    <property type="protein sequence ID" value="ADV27263.1"/>
    <property type="molecule type" value="Genomic_DNA"/>
</dbReference>
<dbReference type="STRING" id="743721.Psesu_1416"/>
<dbReference type="eggNOG" id="ENOG5033FRC">
    <property type="taxonomic scope" value="Bacteria"/>
</dbReference>
<dbReference type="Proteomes" id="UP000008632">
    <property type="component" value="Chromosome"/>
</dbReference>
<evidence type="ECO:0008006" key="3">
    <source>
        <dbReference type="Google" id="ProtNLM"/>
    </source>
</evidence>